<dbReference type="GO" id="GO:0005524">
    <property type="term" value="F:ATP binding"/>
    <property type="evidence" value="ECO:0007669"/>
    <property type="project" value="InterPro"/>
</dbReference>
<sequence>MSYRYVGILLNAAMYRGIPRRKTGQESLSNYEEAAAEFGLIPVFIHIGDINIRKGRTAAYIYRNHQYEQVSMPIPDVIHNRAIFQEKSAQRKIEALISKGIDVFNVNNRYGKDVIHRLLSADPYLRSSLPDTAVFSYPALRRFMELHDDLILKPCRGTVGRGIIRLHRDKSGWRITYPSSMRNPTWIKQKLRGGELPSYVQQYLHRVPYLIQERIPLAESKGRSFDFRVSVQRGMTGEWAVTGMFAKKSPPGIFISNLAGGGKAYPVPEILSEVMPPSQTSRVMDQVEHLALTTANYLSLKLPLLADLGLDIGVTEDGRIYFIECNGRDQRYGFNKAGMHNTWKASYREPMAFAWYLYNRRE</sequence>
<evidence type="ECO:0000313" key="2">
    <source>
        <dbReference type="Proteomes" id="UP000272464"/>
    </source>
</evidence>
<reference evidence="1 2" key="1">
    <citation type="submission" date="2018-12" db="EMBL/GenBank/DDBJ databases">
        <authorList>
            <person name="Sun L."/>
            <person name="Chen Z."/>
        </authorList>
    </citation>
    <scope>NUCLEOTIDE SEQUENCE [LARGE SCALE GENOMIC DNA]</scope>
    <source>
        <strain evidence="1 2">3-5-3</strain>
    </source>
</reference>
<dbReference type="Gene3D" id="3.30.1490.20">
    <property type="entry name" value="ATP-grasp fold, A domain"/>
    <property type="match status" value="1"/>
</dbReference>
<dbReference type="PANTHER" id="PTHR21621">
    <property type="entry name" value="RIBOSOMAL PROTEIN S6 MODIFICATION PROTEIN"/>
    <property type="match status" value="1"/>
</dbReference>
<gene>
    <name evidence="1" type="ORF">EJP77_15620</name>
</gene>
<dbReference type="GO" id="GO:0005737">
    <property type="term" value="C:cytoplasm"/>
    <property type="evidence" value="ECO:0007669"/>
    <property type="project" value="TreeGrafter"/>
</dbReference>
<keyword evidence="2" id="KW-1185">Reference proteome</keyword>
<dbReference type="InterPro" id="IPR013815">
    <property type="entry name" value="ATP_grasp_subdomain_1"/>
</dbReference>
<proteinExistence type="predicted"/>
<dbReference type="RefSeq" id="WP_127200175.1">
    <property type="nucleotide sequence ID" value="NZ_RZNX01000007.1"/>
</dbReference>
<protein>
    <submittedName>
        <fullName evidence="1">YheC/YheD family protein</fullName>
    </submittedName>
</protein>
<dbReference type="AlphaFoldDB" id="A0A3S1JM37"/>
<dbReference type="Proteomes" id="UP000272464">
    <property type="component" value="Unassembled WGS sequence"/>
</dbReference>
<name>A0A3S1JM37_9BACL</name>
<dbReference type="GO" id="GO:0016879">
    <property type="term" value="F:ligase activity, forming carbon-nitrogen bonds"/>
    <property type="evidence" value="ECO:0007669"/>
    <property type="project" value="TreeGrafter"/>
</dbReference>
<dbReference type="EMBL" id="RZNX01000007">
    <property type="protein sequence ID" value="RUT29144.1"/>
    <property type="molecule type" value="Genomic_DNA"/>
</dbReference>
<dbReference type="PANTHER" id="PTHR21621:SF0">
    <property type="entry name" value="BETA-CITRYLGLUTAMATE SYNTHASE B-RELATED"/>
    <property type="match status" value="1"/>
</dbReference>
<comment type="caution">
    <text evidence="1">The sequence shown here is derived from an EMBL/GenBank/DDBJ whole genome shotgun (WGS) entry which is preliminary data.</text>
</comment>
<accession>A0A3S1JM37</accession>
<dbReference type="InterPro" id="IPR026838">
    <property type="entry name" value="YheC/D"/>
</dbReference>
<dbReference type="Gene3D" id="3.30.470.20">
    <property type="entry name" value="ATP-grasp fold, B domain"/>
    <property type="match status" value="1"/>
</dbReference>
<organism evidence="1 2">
    <name type="scientific">Paenibacillus zeisoli</name>
    <dbReference type="NCBI Taxonomy" id="2496267"/>
    <lineage>
        <taxon>Bacteria</taxon>
        <taxon>Bacillati</taxon>
        <taxon>Bacillota</taxon>
        <taxon>Bacilli</taxon>
        <taxon>Bacillales</taxon>
        <taxon>Paenibacillaceae</taxon>
        <taxon>Paenibacillus</taxon>
    </lineage>
</organism>
<evidence type="ECO:0000313" key="1">
    <source>
        <dbReference type="EMBL" id="RUT29144.1"/>
    </source>
</evidence>
<dbReference type="SUPFAM" id="SSF56059">
    <property type="entry name" value="Glutathione synthetase ATP-binding domain-like"/>
    <property type="match status" value="1"/>
</dbReference>
<dbReference type="OrthoDB" id="7869153at2"/>
<dbReference type="Pfam" id="PF14398">
    <property type="entry name" value="ATPgrasp_YheCD"/>
    <property type="match status" value="1"/>
</dbReference>